<dbReference type="EMBL" id="JBELOE010000265">
    <property type="protein sequence ID" value="MER2493650.1"/>
    <property type="molecule type" value="Genomic_DNA"/>
</dbReference>
<name>A0ABV1RL96_9ALTE</name>
<dbReference type="Pfam" id="PF07023">
    <property type="entry name" value="DUF1315"/>
    <property type="match status" value="1"/>
</dbReference>
<organism evidence="1 2">
    <name type="scientific">Catenovulum sediminis</name>
    <dbReference type="NCBI Taxonomy" id="1740262"/>
    <lineage>
        <taxon>Bacteria</taxon>
        <taxon>Pseudomonadati</taxon>
        <taxon>Pseudomonadota</taxon>
        <taxon>Gammaproteobacteria</taxon>
        <taxon>Alteromonadales</taxon>
        <taxon>Alteromonadaceae</taxon>
        <taxon>Catenovulum</taxon>
    </lineage>
</organism>
<reference evidence="1 2" key="1">
    <citation type="submission" date="2024-06" db="EMBL/GenBank/DDBJ databases">
        <authorList>
            <person name="Chen R.Y."/>
        </authorList>
    </citation>
    <scope>NUCLEOTIDE SEQUENCE [LARGE SCALE GENOMIC DNA]</scope>
    <source>
        <strain evidence="1 2">D2</strain>
    </source>
</reference>
<protein>
    <submittedName>
        <fullName evidence="1">DUF1315 family protein</fullName>
    </submittedName>
</protein>
<proteinExistence type="predicted"/>
<evidence type="ECO:0000313" key="1">
    <source>
        <dbReference type="EMBL" id="MER2493650.1"/>
    </source>
</evidence>
<keyword evidence="2" id="KW-1185">Reference proteome</keyword>
<dbReference type="RefSeq" id="WP_143872777.1">
    <property type="nucleotide sequence ID" value="NZ_CP041660.1"/>
</dbReference>
<dbReference type="Proteomes" id="UP001467690">
    <property type="component" value="Unassembled WGS sequence"/>
</dbReference>
<evidence type="ECO:0000313" key="2">
    <source>
        <dbReference type="Proteomes" id="UP001467690"/>
    </source>
</evidence>
<sequence>MNYLDMIENMPESVYQSLVQAVELGRWANGDLLSVEQKETTLQAVLAWQAKHLDSDQHLTVGKDGQLVEKSREALKKSFADNSIIRFKHDDI</sequence>
<gene>
    <name evidence="1" type="ORF">ABS311_17360</name>
</gene>
<dbReference type="InterPro" id="IPR009749">
    <property type="entry name" value="DUF1315"/>
</dbReference>
<comment type="caution">
    <text evidence="1">The sequence shown here is derived from an EMBL/GenBank/DDBJ whole genome shotgun (WGS) entry which is preliminary data.</text>
</comment>
<accession>A0ABV1RL96</accession>